<dbReference type="InterPro" id="IPR033714">
    <property type="entry name" value="tRNA_bind_bactPheRS"/>
</dbReference>
<comment type="subcellular location">
    <subcellularLocation>
        <location evidence="1 15">Cytoplasm</location>
    </subcellularLocation>
</comment>
<dbReference type="HAMAP" id="MF_00283">
    <property type="entry name" value="Phe_tRNA_synth_beta1"/>
    <property type="match status" value="1"/>
</dbReference>
<evidence type="ECO:0000256" key="13">
    <source>
        <dbReference type="ARBA" id="ARBA00023146"/>
    </source>
</evidence>
<dbReference type="InterPro" id="IPR004532">
    <property type="entry name" value="Phe-tRNA-ligase_IIc_bsu_bact"/>
</dbReference>
<evidence type="ECO:0000256" key="16">
    <source>
        <dbReference type="PROSITE-ProRule" id="PRU00209"/>
    </source>
</evidence>
<comment type="subunit">
    <text evidence="3 15">Tetramer of two alpha and two beta subunits.</text>
</comment>
<keyword evidence="5 16" id="KW-0820">tRNA-binding</keyword>
<organism evidence="20 21">
    <name type="scientific">Pseudoponticoccus marisrubri</name>
    <dbReference type="NCBI Taxonomy" id="1685382"/>
    <lineage>
        <taxon>Bacteria</taxon>
        <taxon>Pseudomonadati</taxon>
        <taxon>Pseudomonadota</taxon>
        <taxon>Alphaproteobacteria</taxon>
        <taxon>Rhodobacterales</taxon>
        <taxon>Roseobacteraceae</taxon>
        <taxon>Pseudoponticoccus</taxon>
    </lineage>
</organism>
<keyword evidence="9 15" id="KW-0067">ATP-binding</keyword>
<evidence type="ECO:0000256" key="8">
    <source>
        <dbReference type="ARBA" id="ARBA00022741"/>
    </source>
</evidence>
<keyword evidence="7 15" id="KW-0479">Metal-binding</keyword>
<evidence type="ECO:0000259" key="18">
    <source>
        <dbReference type="PROSITE" id="PS51447"/>
    </source>
</evidence>
<dbReference type="SUPFAM" id="SSF55681">
    <property type="entry name" value="Class II aaRS and biotin synthetases"/>
    <property type="match status" value="1"/>
</dbReference>
<sequence length="800" mass="85840">MKFTLSWLKEHLDTSAGVDEIAETLTDLGLEVEGVENPAARLSAFTLARVRSAEQHPDADRLRVCMVETDEGDRQIVCGAPNAREGITVVLAKPGDYVPGIDVTLSVGKIRGVESHGMMASERELELSDEHTGIIELPSGEVGQRFVDWLAENDPAKVDPVIEIAITPNRQDALGVHGIARDLAARGLGTLKPLKTAQVPGSFPCPIKVEIDADTQGEGGCHVFAGRVIRGVTNGPSPEWLQQRLRAIGLRPISALVDVTNYFTFDRNRPLHVFDAAKVQGGLRIHRAKEGDTLVGLDEKTYSFSDGQVVISDAGGVESIGGIMGGLATGATLETTDVFLEAAVWDRIQIAHTGRALKINSDARYRNERGIDPAYNMQAMEDATQMILDLCGGEASEIVVAGAVPEDRRAYRLDPARVVSLVGMEIPAETQRATLEALGFVLEGDMAHPPSWRPDVLGEADLVEEVARIASLTRLQGTPLPRAQAGVPRPILSPLQKREQVARRTAAALGYDECVTYTFIDRASAALFGGGDDATMLANPISSEMSHMRPALLPGLLQAAARNQARGQMDMALFELGHAFHGGEPGEQHLLLSGLLVGRTGPKDVHGAQRPVDVFDVKADAEALLAAIGAPAKVQILRGAREWWHPGRHGMICLGPKKVLGIFGELHPKVLREMDVKGPVMGFTLWPAEVPLPRKAGATRPALELHDLQPVERDFAFVVDSEVEALTLVNAAAGADKGLIADVRVFDEFIGGSLGEGKKSLALTVRLQPKDKTLKEKEIEAVAAKIVEKVTKATGGTLRG</sequence>
<evidence type="ECO:0000256" key="10">
    <source>
        <dbReference type="ARBA" id="ARBA00022842"/>
    </source>
</evidence>
<dbReference type="InterPro" id="IPR005147">
    <property type="entry name" value="tRNA_synthase_B5-dom"/>
</dbReference>
<dbReference type="Gene3D" id="3.50.40.10">
    <property type="entry name" value="Phenylalanyl-trna Synthetase, Chain B, domain 3"/>
    <property type="match status" value="1"/>
</dbReference>
<keyword evidence="10 15" id="KW-0460">Magnesium</keyword>
<evidence type="ECO:0000256" key="3">
    <source>
        <dbReference type="ARBA" id="ARBA00011209"/>
    </source>
</evidence>
<dbReference type="GO" id="GO:0006432">
    <property type="term" value="P:phenylalanyl-tRNA aminoacylation"/>
    <property type="evidence" value="ECO:0007669"/>
    <property type="project" value="UniProtKB-UniRule"/>
</dbReference>
<evidence type="ECO:0000259" key="17">
    <source>
        <dbReference type="PROSITE" id="PS50886"/>
    </source>
</evidence>
<dbReference type="InterPro" id="IPR045060">
    <property type="entry name" value="Phe-tRNA-ligase_IIc_bsu"/>
</dbReference>
<dbReference type="Pfam" id="PF03147">
    <property type="entry name" value="FDX-ACB"/>
    <property type="match status" value="1"/>
</dbReference>
<dbReference type="InterPro" id="IPR005121">
    <property type="entry name" value="Fdx_antiC-bd"/>
</dbReference>
<comment type="similarity">
    <text evidence="2 15">Belongs to the phenylalanyl-tRNA synthetase beta subunit family. Type 1 subfamily.</text>
</comment>
<evidence type="ECO:0000256" key="1">
    <source>
        <dbReference type="ARBA" id="ARBA00004496"/>
    </source>
</evidence>
<evidence type="ECO:0000256" key="2">
    <source>
        <dbReference type="ARBA" id="ARBA00008653"/>
    </source>
</evidence>
<dbReference type="PROSITE" id="PS50886">
    <property type="entry name" value="TRBD"/>
    <property type="match status" value="1"/>
</dbReference>
<feature type="domain" description="FDX-ACB" evidence="18">
    <location>
        <begin position="706"/>
        <end position="799"/>
    </location>
</feature>
<dbReference type="OrthoDB" id="9805455at2"/>
<evidence type="ECO:0000313" key="21">
    <source>
        <dbReference type="Proteomes" id="UP000054396"/>
    </source>
</evidence>
<keyword evidence="12 15" id="KW-0648">Protein biosynthesis</keyword>
<dbReference type="SUPFAM" id="SSF56037">
    <property type="entry name" value="PheT/TilS domain"/>
    <property type="match status" value="1"/>
</dbReference>
<dbReference type="InterPro" id="IPR009061">
    <property type="entry name" value="DNA-bd_dom_put_sf"/>
</dbReference>
<dbReference type="SMART" id="SM00873">
    <property type="entry name" value="B3_4"/>
    <property type="match status" value="1"/>
</dbReference>
<dbReference type="EC" id="6.1.1.20" evidence="15"/>
<evidence type="ECO:0000256" key="4">
    <source>
        <dbReference type="ARBA" id="ARBA00022490"/>
    </source>
</evidence>
<dbReference type="CDD" id="cd02796">
    <property type="entry name" value="tRNA_bind_bactPheRS"/>
    <property type="match status" value="1"/>
</dbReference>
<feature type="binding site" evidence="15">
    <location>
        <position position="464"/>
    </location>
    <ligand>
        <name>Mg(2+)</name>
        <dbReference type="ChEBI" id="CHEBI:18420"/>
        <note>shared with alpha subunit</note>
    </ligand>
</feature>
<dbReference type="Pfam" id="PF17759">
    <property type="entry name" value="tRNA_synthFbeta"/>
    <property type="match status" value="1"/>
</dbReference>
<dbReference type="Pfam" id="PF01588">
    <property type="entry name" value="tRNA_bind"/>
    <property type="match status" value="1"/>
</dbReference>
<keyword evidence="8 15" id="KW-0547">Nucleotide-binding</keyword>
<dbReference type="STRING" id="1685382.AVJ23_12770"/>
<dbReference type="GO" id="GO:0004826">
    <property type="term" value="F:phenylalanine-tRNA ligase activity"/>
    <property type="evidence" value="ECO:0007669"/>
    <property type="project" value="UniProtKB-UniRule"/>
</dbReference>
<dbReference type="GO" id="GO:0000287">
    <property type="term" value="F:magnesium ion binding"/>
    <property type="evidence" value="ECO:0007669"/>
    <property type="project" value="UniProtKB-UniRule"/>
</dbReference>
<accession>A0A0W7WI42</accession>
<evidence type="ECO:0000259" key="19">
    <source>
        <dbReference type="PROSITE" id="PS51483"/>
    </source>
</evidence>
<comment type="caution">
    <text evidence="20">The sequence shown here is derived from an EMBL/GenBank/DDBJ whole genome shotgun (WGS) entry which is preliminary data.</text>
</comment>
<dbReference type="InterPro" id="IPR045864">
    <property type="entry name" value="aa-tRNA-synth_II/BPL/LPL"/>
</dbReference>
<name>A0A0W7WI42_9RHOB</name>
<dbReference type="PROSITE" id="PS51483">
    <property type="entry name" value="B5"/>
    <property type="match status" value="1"/>
</dbReference>
<dbReference type="GO" id="GO:0009328">
    <property type="term" value="C:phenylalanine-tRNA ligase complex"/>
    <property type="evidence" value="ECO:0007669"/>
    <property type="project" value="TreeGrafter"/>
</dbReference>
<dbReference type="InterPro" id="IPR041616">
    <property type="entry name" value="PheRS_beta_core"/>
</dbReference>
<dbReference type="Gene3D" id="3.30.930.10">
    <property type="entry name" value="Bira Bifunctional Protein, Domain 2"/>
    <property type="match status" value="1"/>
</dbReference>
<dbReference type="NCBIfam" id="TIGR00472">
    <property type="entry name" value="pheT_bact"/>
    <property type="match status" value="1"/>
</dbReference>
<feature type="domain" description="TRNA-binding" evidence="17">
    <location>
        <begin position="39"/>
        <end position="147"/>
    </location>
</feature>
<dbReference type="InterPro" id="IPR036690">
    <property type="entry name" value="Fdx_antiC-bd_sf"/>
</dbReference>
<feature type="binding site" evidence="15">
    <location>
        <position position="461"/>
    </location>
    <ligand>
        <name>Mg(2+)</name>
        <dbReference type="ChEBI" id="CHEBI:18420"/>
        <note>shared with alpha subunit</note>
    </ligand>
</feature>
<evidence type="ECO:0000313" key="20">
    <source>
        <dbReference type="EMBL" id="KUF10275.1"/>
    </source>
</evidence>
<feature type="domain" description="B5" evidence="19">
    <location>
        <begin position="406"/>
        <end position="477"/>
    </location>
</feature>
<evidence type="ECO:0000256" key="7">
    <source>
        <dbReference type="ARBA" id="ARBA00022723"/>
    </source>
</evidence>
<dbReference type="InterPro" id="IPR020825">
    <property type="entry name" value="Phe-tRNA_synthase-like_B3/B4"/>
</dbReference>
<evidence type="ECO:0000256" key="15">
    <source>
        <dbReference type="HAMAP-Rule" id="MF_00283"/>
    </source>
</evidence>
<dbReference type="RefSeq" id="WP_058862593.1">
    <property type="nucleotide sequence ID" value="NZ_LPXO01000007.1"/>
</dbReference>
<dbReference type="PANTHER" id="PTHR10947">
    <property type="entry name" value="PHENYLALANYL-TRNA SYNTHETASE BETA CHAIN AND LEUCINE-RICH REPEAT-CONTAINING PROTEIN 47"/>
    <property type="match status" value="1"/>
</dbReference>
<dbReference type="InterPro" id="IPR005146">
    <property type="entry name" value="B3/B4_tRNA-bd"/>
</dbReference>
<keyword evidence="4 15" id="KW-0963">Cytoplasm</keyword>
<dbReference type="SMART" id="SM00874">
    <property type="entry name" value="B5"/>
    <property type="match status" value="1"/>
</dbReference>
<dbReference type="PROSITE" id="PS51447">
    <property type="entry name" value="FDX_ACB"/>
    <property type="match status" value="1"/>
</dbReference>
<dbReference type="PANTHER" id="PTHR10947:SF0">
    <property type="entry name" value="PHENYLALANINE--TRNA LIGASE BETA SUBUNIT"/>
    <property type="match status" value="1"/>
</dbReference>
<protein>
    <recommendedName>
        <fullName evidence="15">Phenylalanine--tRNA ligase beta subunit</fullName>
        <ecNumber evidence="15">6.1.1.20</ecNumber>
    </recommendedName>
    <alternativeName>
        <fullName evidence="15">Phenylalanyl-tRNA synthetase beta subunit</fullName>
        <shortName evidence="15">PheRS</shortName>
    </alternativeName>
</protein>
<evidence type="ECO:0000256" key="5">
    <source>
        <dbReference type="ARBA" id="ARBA00022555"/>
    </source>
</evidence>
<keyword evidence="6 15" id="KW-0436">Ligase</keyword>
<proteinExistence type="inferred from homology"/>
<evidence type="ECO:0000256" key="14">
    <source>
        <dbReference type="ARBA" id="ARBA00049255"/>
    </source>
</evidence>
<dbReference type="Proteomes" id="UP000054396">
    <property type="component" value="Unassembled WGS sequence"/>
</dbReference>
<comment type="cofactor">
    <cofactor evidence="15">
        <name>Mg(2+)</name>
        <dbReference type="ChEBI" id="CHEBI:18420"/>
    </cofactor>
    <text evidence="15">Binds 2 magnesium ions per tetramer.</text>
</comment>
<feature type="binding site" evidence="15">
    <location>
        <position position="465"/>
    </location>
    <ligand>
        <name>Mg(2+)</name>
        <dbReference type="ChEBI" id="CHEBI:18420"/>
        <note>shared with alpha subunit</note>
    </ligand>
</feature>
<dbReference type="SUPFAM" id="SSF46955">
    <property type="entry name" value="Putative DNA-binding domain"/>
    <property type="match status" value="1"/>
</dbReference>
<dbReference type="GO" id="GO:0000049">
    <property type="term" value="F:tRNA binding"/>
    <property type="evidence" value="ECO:0007669"/>
    <property type="project" value="UniProtKB-UniRule"/>
</dbReference>
<dbReference type="Gene3D" id="2.40.50.140">
    <property type="entry name" value="Nucleic acid-binding proteins"/>
    <property type="match status" value="1"/>
</dbReference>
<dbReference type="Gene3D" id="3.30.56.10">
    <property type="match status" value="2"/>
</dbReference>
<evidence type="ECO:0000256" key="11">
    <source>
        <dbReference type="ARBA" id="ARBA00022884"/>
    </source>
</evidence>
<keyword evidence="21" id="KW-1185">Reference proteome</keyword>
<dbReference type="InterPro" id="IPR012340">
    <property type="entry name" value="NA-bd_OB-fold"/>
</dbReference>
<dbReference type="InterPro" id="IPR002547">
    <property type="entry name" value="tRNA-bd_dom"/>
</dbReference>
<gene>
    <name evidence="15" type="primary">pheT</name>
    <name evidence="20" type="ORF">AVJ23_12770</name>
</gene>
<comment type="catalytic activity">
    <reaction evidence="14 15">
        <text>tRNA(Phe) + L-phenylalanine + ATP = L-phenylalanyl-tRNA(Phe) + AMP + diphosphate + H(+)</text>
        <dbReference type="Rhea" id="RHEA:19413"/>
        <dbReference type="Rhea" id="RHEA-COMP:9668"/>
        <dbReference type="Rhea" id="RHEA-COMP:9699"/>
        <dbReference type="ChEBI" id="CHEBI:15378"/>
        <dbReference type="ChEBI" id="CHEBI:30616"/>
        <dbReference type="ChEBI" id="CHEBI:33019"/>
        <dbReference type="ChEBI" id="CHEBI:58095"/>
        <dbReference type="ChEBI" id="CHEBI:78442"/>
        <dbReference type="ChEBI" id="CHEBI:78531"/>
        <dbReference type="ChEBI" id="CHEBI:456215"/>
        <dbReference type="EC" id="6.1.1.20"/>
    </reaction>
</comment>
<dbReference type="Pfam" id="PF03484">
    <property type="entry name" value="B5"/>
    <property type="match status" value="1"/>
</dbReference>
<reference evidence="20 21" key="1">
    <citation type="submission" date="2015-12" db="EMBL/GenBank/DDBJ databases">
        <authorList>
            <person name="Shamseldin A."/>
            <person name="Moawad H."/>
            <person name="Abd El-Rahim W.M."/>
            <person name="Sadowsky M.J."/>
        </authorList>
    </citation>
    <scope>NUCLEOTIDE SEQUENCE [LARGE SCALE GENOMIC DNA]</scope>
    <source>
        <strain evidence="20 21">SJ5A-1</strain>
    </source>
</reference>
<dbReference type="EMBL" id="LPXO01000007">
    <property type="protein sequence ID" value="KUF10275.1"/>
    <property type="molecule type" value="Genomic_DNA"/>
</dbReference>
<dbReference type="AlphaFoldDB" id="A0A0W7WI42"/>
<dbReference type="GO" id="GO:0005524">
    <property type="term" value="F:ATP binding"/>
    <property type="evidence" value="ECO:0007669"/>
    <property type="project" value="UniProtKB-UniRule"/>
</dbReference>
<feature type="binding site" evidence="15">
    <location>
        <position position="455"/>
    </location>
    <ligand>
        <name>Mg(2+)</name>
        <dbReference type="ChEBI" id="CHEBI:18420"/>
        <note>shared with alpha subunit</note>
    </ligand>
</feature>
<dbReference type="SMART" id="SM00896">
    <property type="entry name" value="FDX-ACB"/>
    <property type="match status" value="1"/>
</dbReference>
<dbReference type="SUPFAM" id="SSF50249">
    <property type="entry name" value="Nucleic acid-binding proteins"/>
    <property type="match status" value="1"/>
</dbReference>
<evidence type="ECO:0000256" key="6">
    <source>
        <dbReference type="ARBA" id="ARBA00022598"/>
    </source>
</evidence>
<dbReference type="Pfam" id="PF03483">
    <property type="entry name" value="B3_4"/>
    <property type="match status" value="1"/>
</dbReference>
<keyword evidence="11 16" id="KW-0694">RNA-binding</keyword>
<dbReference type="CDD" id="cd00769">
    <property type="entry name" value="PheRS_beta_core"/>
    <property type="match status" value="1"/>
</dbReference>
<evidence type="ECO:0000256" key="9">
    <source>
        <dbReference type="ARBA" id="ARBA00022840"/>
    </source>
</evidence>
<keyword evidence="13 15" id="KW-0030">Aminoacyl-tRNA synthetase</keyword>
<dbReference type="SUPFAM" id="SSF54991">
    <property type="entry name" value="Anticodon-binding domain of PheRS"/>
    <property type="match status" value="1"/>
</dbReference>
<evidence type="ECO:0000256" key="12">
    <source>
        <dbReference type="ARBA" id="ARBA00022917"/>
    </source>
</evidence>
<dbReference type="Gene3D" id="3.30.70.380">
    <property type="entry name" value="Ferrodoxin-fold anticodon-binding domain"/>
    <property type="match status" value="1"/>
</dbReference>